<sequence>MKVELDMIFSDKDSDIEKISSRYKAVDDKRKEKIYEISKRKYDILKAGESAASDDGFIVSAEGVERYSRPKLYRYFSAAAAALVLFGGAFGGVMLSRSSKVQHMSSSSNTGVTEATSEGVTKADIFSDDTFVDKLLSNVELIQRAQYPETNTIDLSDGIWFNSDEFVPEVGKQMSITKYYYAVKDERLDTWKELDAFFTDTFIKASRERYVGPDIGSYEVGHDFKDDPFANKYLLTFILYNDKVYAKSLCEPDKCYAYGFDGLYNFSNYKLVSSEFEKGGSTLIVNGDSIIEDLEVGSLEKLVTCTREYERPDGQRVVANIELLPEDGVWKVASFSVKMKNEEDQNAHNSNNELPTVEAPSNDGEFAQLQLHEEKKYYNTAETSSLLAELDNAWNNGTYRFKKVDTEKYAQQIWNAGGFDELNTLENKSFIYHMMWNSYNYFDSADITYNMRGEHGSNVWSNEVHSFADNRGKYYRIESEIDNNLEHGLGTTYLYDGISTSVNENEKTYYEWYYEFFDYLDRYMPDQYRWIKVYDEETGEPVQQNTYHVNVENEYVLYPGAGDFYEFDKWYIEGVEEILGRQCAAISYTEGDYSLEMLIDMRTGIVMRYTKDFADIGQIDTMKVTSLVLNEPVEHKYFDKTGYTKERDDTIYNDN</sequence>
<accession>A0A1K1NGD2</accession>
<protein>
    <submittedName>
        <fullName evidence="2">Uncharacterized protein</fullName>
    </submittedName>
</protein>
<reference evidence="2 3" key="1">
    <citation type="submission" date="2016-11" db="EMBL/GenBank/DDBJ databases">
        <authorList>
            <person name="Jaros S."/>
            <person name="Januszkiewicz K."/>
            <person name="Wedrychowicz H."/>
        </authorList>
    </citation>
    <scope>NUCLEOTIDE SEQUENCE [LARGE SCALE GENOMIC DNA]</scope>
    <source>
        <strain evidence="2 3">YL228</strain>
    </source>
</reference>
<name>A0A1K1NGD2_RUMFL</name>
<feature type="transmembrane region" description="Helical" evidence="1">
    <location>
        <begin position="75"/>
        <end position="95"/>
    </location>
</feature>
<dbReference type="Proteomes" id="UP000183461">
    <property type="component" value="Unassembled WGS sequence"/>
</dbReference>
<evidence type="ECO:0000313" key="3">
    <source>
        <dbReference type="Proteomes" id="UP000183461"/>
    </source>
</evidence>
<dbReference type="AlphaFoldDB" id="A0A1K1NGD2"/>
<keyword evidence="1" id="KW-0472">Membrane</keyword>
<keyword evidence="1" id="KW-0812">Transmembrane</keyword>
<proteinExistence type="predicted"/>
<keyword evidence="1" id="KW-1133">Transmembrane helix</keyword>
<organism evidence="2 3">
    <name type="scientific">Ruminococcus flavefaciens</name>
    <dbReference type="NCBI Taxonomy" id="1265"/>
    <lineage>
        <taxon>Bacteria</taxon>
        <taxon>Bacillati</taxon>
        <taxon>Bacillota</taxon>
        <taxon>Clostridia</taxon>
        <taxon>Eubacteriales</taxon>
        <taxon>Oscillospiraceae</taxon>
        <taxon>Ruminococcus</taxon>
    </lineage>
</organism>
<gene>
    <name evidence="2" type="ORF">SAMN02910280_1884</name>
</gene>
<dbReference type="EMBL" id="FPIP01000004">
    <property type="protein sequence ID" value="SFW33470.1"/>
    <property type="molecule type" value="Genomic_DNA"/>
</dbReference>
<evidence type="ECO:0000313" key="2">
    <source>
        <dbReference type="EMBL" id="SFW33470.1"/>
    </source>
</evidence>
<dbReference type="RefSeq" id="WP_072300160.1">
    <property type="nucleotide sequence ID" value="NZ_FPIP01000004.1"/>
</dbReference>
<evidence type="ECO:0000256" key="1">
    <source>
        <dbReference type="SAM" id="Phobius"/>
    </source>
</evidence>